<reference evidence="1 2" key="1">
    <citation type="journal article" date="2019" name="Sci. Rep.">
        <title>Orb-weaving spider Araneus ventricosus genome elucidates the spidroin gene catalogue.</title>
        <authorList>
            <person name="Kono N."/>
            <person name="Nakamura H."/>
            <person name="Ohtoshi R."/>
            <person name="Moran D.A.P."/>
            <person name="Shinohara A."/>
            <person name="Yoshida Y."/>
            <person name="Fujiwara M."/>
            <person name="Mori M."/>
            <person name="Tomita M."/>
            <person name="Arakawa K."/>
        </authorList>
    </citation>
    <scope>NUCLEOTIDE SEQUENCE [LARGE SCALE GENOMIC DNA]</scope>
</reference>
<evidence type="ECO:0000313" key="2">
    <source>
        <dbReference type="Proteomes" id="UP000499080"/>
    </source>
</evidence>
<dbReference type="Proteomes" id="UP000499080">
    <property type="component" value="Unassembled WGS sequence"/>
</dbReference>
<protein>
    <submittedName>
        <fullName evidence="1">Uncharacterized protein</fullName>
    </submittedName>
</protein>
<evidence type="ECO:0000313" key="1">
    <source>
        <dbReference type="EMBL" id="GBM83551.1"/>
    </source>
</evidence>
<dbReference type="AlphaFoldDB" id="A0A4Y2IZW3"/>
<sequence>MKTNVWRALSHDTVIGPLFFAETSVTANIYLDMLQSYTIPQMPPDIFQQAGEEMSEHFAGTGLPTVYSQGTINAPHYCDIFIILMSATRPKRPGISSRGVLFFNDNAITGHQFQKG</sequence>
<organism evidence="1 2">
    <name type="scientific">Araneus ventricosus</name>
    <name type="common">Orbweaver spider</name>
    <name type="synonym">Epeira ventricosa</name>
    <dbReference type="NCBI Taxonomy" id="182803"/>
    <lineage>
        <taxon>Eukaryota</taxon>
        <taxon>Metazoa</taxon>
        <taxon>Ecdysozoa</taxon>
        <taxon>Arthropoda</taxon>
        <taxon>Chelicerata</taxon>
        <taxon>Arachnida</taxon>
        <taxon>Araneae</taxon>
        <taxon>Araneomorphae</taxon>
        <taxon>Entelegynae</taxon>
        <taxon>Araneoidea</taxon>
        <taxon>Araneidae</taxon>
        <taxon>Araneus</taxon>
    </lineage>
</organism>
<accession>A0A4Y2IZW3</accession>
<comment type="caution">
    <text evidence="1">The sequence shown here is derived from an EMBL/GenBank/DDBJ whole genome shotgun (WGS) entry which is preliminary data.</text>
</comment>
<gene>
    <name evidence="1" type="ORF">AVEN_74941_1</name>
</gene>
<proteinExistence type="predicted"/>
<name>A0A4Y2IZW3_ARAVE</name>
<dbReference type="EMBL" id="BGPR01003091">
    <property type="protein sequence ID" value="GBM83551.1"/>
    <property type="molecule type" value="Genomic_DNA"/>
</dbReference>
<dbReference type="OrthoDB" id="8031842at2759"/>
<keyword evidence="2" id="KW-1185">Reference proteome</keyword>